<comment type="caution">
    <text evidence="8">The sequence shown here is derived from an EMBL/GenBank/DDBJ whole genome shotgun (WGS) entry which is preliminary data.</text>
</comment>
<dbReference type="PANTHER" id="PTHR43197:SF1">
    <property type="entry name" value="UTP--GLUCOSE-1-PHOSPHATE URIDYLYLTRANSFERASE"/>
    <property type="match status" value="1"/>
</dbReference>
<dbReference type="InterPro" id="IPR005771">
    <property type="entry name" value="GalU_uridylyltTrfase_bac/arc"/>
</dbReference>
<sequence length="298" mass="33029">MKKVRKAIIPAAGLGTRFLPATKAMPKEMLPIVDKPTIQYIVEEAIASGIEDIIIVTGKGKRAIEDHFDSAFELEHNLLEKGKLGLLEEVRKSSKVEIHYIRQKEAKGLGHAVWCARNFIGDEPFAVLLGDDIVQADIPCTRQLINQYEQVGKSVIGVQAVAIDQTERYGIVDPMETEDAKLVQVRNLVEKPPLGSAPSNLAIMGRYVLTPAVFGFLELQETGAGGEIQLTDAIQKLNELEGVYAYDFEGVRYDVGEKLGYIMTTLDFALQRKELRLPLLTALEEILEGVKVAKLNDW</sequence>
<evidence type="ECO:0000256" key="3">
    <source>
        <dbReference type="ARBA" id="ARBA00022679"/>
    </source>
</evidence>
<dbReference type="CDD" id="cd02541">
    <property type="entry name" value="UGPase_prokaryotic"/>
    <property type="match status" value="1"/>
</dbReference>
<comment type="similarity">
    <text evidence="1 6">Belongs to the UDPGP type 2 family.</text>
</comment>
<evidence type="ECO:0000313" key="8">
    <source>
        <dbReference type="EMBL" id="MBD3921523.1"/>
    </source>
</evidence>
<dbReference type="InterPro" id="IPR029044">
    <property type="entry name" value="Nucleotide-diphossugar_trans"/>
</dbReference>
<dbReference type="Gene3D" id="3.90.550.10">
    <property type="entry name" value="Spore Coat Polysaccharide Biosynthesis Protein SpsA, Chain A"/>
    <property type="match status" value="1"/>
</dbReference>
<dbReference type="GO" id="GO:0003983">
    <property type="term" value="F:UTP:glucose-1-phosphate uridylyltransferase activity"/>
    <property type="evidence" value="ECO:0007669"/>
    <property type="project" value="UniProtKB-EC"/>
</dbReference>
<dbReference type="InterPro" id="IPR005835">
    <property type="entry name" value="NTP_transferase_dom"/>
</dbReference>
<organism evidence="8 9">
    <name type="scientific">Paenibacillus terricola</name>
    <dbReference type="NCBI Taxonomy" id="2763503"/>
    <lineage>
        <taxon>Bacteria</taxon>
        <taxon>Bacillati</taxon>
        <taxon>Bacillota</taxon>
        <taxon>Bacilli</taxon>
        <taxon>Bacillales</taxon>
        <taxon>Paenibacillaceae</taxon>
        <taxon>Paenibacillus</taxon>
    </lineage>
</organism>
<evidence type="ECO:0000256" key="4">
    <source>
        <dbReference type="ARBA" id="ARBA00022695"/>
    </source>
</evidence>
<evidence type="ECO:0000313" key="9">
    <source>
        <dbReference type="Proteomes" id="UP000609346"/>
    </source>
</evidence>
<dbReference type="NCBIfam" id="TIGR01099">
    <property type="entry name" value="galU"/>
    <property type="match status" value="1"/>
</dbReference>
<dbReference type="RefSeq" id="WP_191206084.1">
    <property type="nucleotide sequence ID" value="NZ_JACXZA010000006.1"/>
</dbReference>
<name>A0ABR8MZZ8_9BACL</name>
<gene>
    <name evidence="8" type="primary">galU</name>
    <name evidence="8" type="ORF">H8B09_22335</name>
</gene>
<dbReference type="Pfam" id="PF00483">
    <property type="entry name" value="NTP_transferase"/>
    <property type="match status" value="1"/>
</dbReference>
<proteinExistence type="inferred from homology"/>
<comment type="catalytic activity">
    <reaction evidence="5 6">
        <text>alpha-D-glucose 1-phosphate + UTP + H(+) = UDP-alpha-D-glucose + diphosphate</text>
        <dbReference type="Rhea" id="RHEA:19889"/>
        <dbReference type="ChEBI" id="CHEBI:15378"/>
        <dbReference type="ChEBI" id="CHEBI:33019"/>
        <dbReference type="ChEBI" id="CHEBI:46398"/>
        <dbReference type="ChEBI" id="CHEBI:58601"/>
        <dbReference type="ChEBI" id="CHEBI:58885"/>
        <dbReference type="EC" id="2.7.7.9"/>
    </reaction>
</comment>
<feature type="domain" description="Nucleotidyl transferase" evidence="7">
    <location>
        <begin position="6"/>
        <end position="262"/>
    </location>
</feature>
<evidence type="ECO:0000256" key="5">
    <source>
        <dbReference type="ARBA" id="ARBA00048128"/>
    </source>
</evidence>
<dbReference type="PANTHER" id="PTHR43197">
    <property type="entry name" value="UTP--GLUCOSE-1-PHOSPHATE URIDYLYLTRANSFERASE"/>
    <property type="match status" value="1"/>
</dbReference>
<keyword evidence="4 6" id="KW-0548">Nucleotidyltransferase</keyword>
<reference evidence="8 9" key="1">
    <citation type="submission" date="2020-09" db="EMBL/GenBank/DDBJ databases">
        <title>Paenibacillus sp. strain PR3 16S rRNA gene Genome sequencing and assembly.</title>
        <authorList>
            <person name="Kim J."/>
        </authorList>
    </citation>
    <scope>NUCLEOTIDE SEQUENCE [LARGE SCALE GENOMIC DNA]</scope>
    <source>
        <strain evidence="8 9">PR3</strain>
    </source>
</reference>
<evidence type="ECO:0000259" key="7">
    <source>
        <dbReference type="Pfam" id="PF00483"/>
    </source>
</evidence>
<keyword evidence="3 6" id="KW-0808">Transferase</keyword>
<evidence type="ECO:0000256" key="1">
    <source>
        <dbReference type="ARBA" id="ARBA00006890"/>
    </source>
</evidence>
<evidence type="ECO:0000256" key="2">
    <source>
        <dbReference type="ARBA" id="ARBA00012415"/>
    </source>
</evidence>
<protein>
    <recommendedName>
        <fullName evidence="2 6">UTP--glucose-1-phosphate uridylyltransferase</fullName>
        <ecNumber evidence="2 6">2.7.7.9</ecNumber>
    </recommendedName>
    <alternativeName>
        <fullName evidence="6">UDP-glucose pyrophosphorylase</fullName>
    </alternativeName>
</protein>
<dbReference type="Proteomes" id="UP000609346">
    <property type="component" value="Unassembled WGS sequence"/>
</dbReference>
<dbReference type="EMBL" id="JACXZA010000006">
    <property type="protein sequence ID" value="MBD3921523.1"/>
    <property type="molecule type" value="Genomic_DNA"/>
</dbReference>
<accession>A0ABR8MZZ8</accession>
<evidence type="ECO:0000256" key="6">
    <source>
        <dbReference type="RuleBase" id="RU361259"/>
    </source>
</evidence>
<dbReference type="EC" id="2.7.7.9" evidence="2 6"/>
<dbReference type="SUPFAM" id="SSF53448">
    <property type="entry name" value="Nucleotide-diphospho-sugar transferases"/>
    <property type="match status" value="1"/>
</dbReference>
<keyword evidence="9" id="KW-1185">Reference proteome</keyword>